<accession>A0ABS7SE31</accession>
<dbReference type="InterPro" id="IPR029063">
    <property type="entry name" value="SAM-dependent_MTases_sf"/>
</dbReference>
<evidence type="ECO:0000313" key="2">
    <source>
        <dbReference type="Proteomes" id="UP000826651"/>
    </source>
</evidence>
<dbReference type="Pfam" id="PF13489">
    <property type="entry name" value="Methyltransf_23"/>
    <property type="match status" value="1"/>
</dbReference>
<protein>
    <submittedName>
        <fullName evidence="1">Class I SAM-dependent methyltransferase</fullName>
    </submittedName>
</protein>
<gene>
    <name evidence="1" type="ORF">KCQ71_19335</name>
</gene>
<dbReference type="SUPFAM" id="SSF53335">
    <property type="entry name" value="S-adenosyl-L-methionine-dependent methyltransferases"/>
    <property type="match status" value="1"/>
</dbReference>
<organism evidence="1 2">
    <name type="scientific">Occultella gossypii</name>
    <dbReference type="NCBI Taxonomy" id="2800820"/>
    <lineage>
        <taxon>Bacteria</taxon>
        <taxon>Bacillati</taxon>
        <taxon>Actinomycetota</taxon>
        <taxon>Actinomycetes</taxon>
        <taxon>Micrococcales</taxon>
        <taxon>Ruaniaceae</taxon>
        <taxon>Occultella</taxon>
    </lineage>
</organism>
<comment type="caution">
    <text evidence="1">The sequence shown here is derived from an EMBL/GenBank/DDBJ whole genome shotgun (WGS) entry which is preliminary data.</text>
</comment>
<reference evidence="1 2" key="1">
    <citation type="submission" date="2021-04" db="EMBL/GenBank/DDBJ databases">
        <title>Ruania sp. nov., isolated from sandy soil of mangrove forest.</title>
        <authorList>
            <person name="Ge X."/>
            <person name="Huang R."/>
            <person name="Liu W."/>
        </authorList>
    </citation>
    <scope>NUCLEOTIDE SEQUENCE [LARGE SCALE GENOMIC DNA]</scope>
    <source>
        <strain evidence="1 2">N2-46</strain>
    </source>
</reference>
<dbReference type="EMBL" id="JAGSHT010000018">
    <property type="protein sequence ID" value="MBZ2198312.1"/>
    <property type="molecule type" value="Genomic_DNA"/>
</dbReference>
<dbReference type="GO" id="GO:0008168">
    <property type="term" value="F:methyltransferase activity"/>
    <property type="evidence" value="ECO:0007669"/>
    <property type="project" value="UniProtKB-KW"/>
</dbReference>
<dbReference type="Proteomes" id="UP000826651">
    <property type="component" value="Unassembled WGS sequence"/>
</dbReference>
<sequence>MNPFDAAGADFLRLAPLLWDPTSAALVEVAAPEPGDRVLDACCGVGSSALPAAVAIGPDGRLDAVDTSVALVDILRHRPERPPWLHPHLHDVTTWRRPSGGYDVVQCALGIFFFPVMADGVAHLISLARPGGRVVLSVWRRGSLVEVGEALLTAYRRTTGTDVDRPHSPIAAIDEVDALRAWSVDRGLSDVIVTEHSLHLDVDAEQAWLIVVGSGWRGLVESLPAAGRQRLRAAFADELGRRGVQTVQASTMVVSGTVPPRRAGPSLG</sequence>
<evidence type="ECO:0000313" key="1">
    <source>
        <dbReference type="EMBL" id="MBZ2198312.1"/>
    </source>
</evidence>
<dbReference type="GO" id="GO:0032259">
    <property type="term" value="P:methylation"/>
    <property type="evidence" value="ECO:0007669"/>
    <property type="project" value="UniProtKB-KW"/>
</dbReference>
<dbReference type="RefSeq" id="WP_223408994.1">
    <property type="nucleotide sequence ID" value="NZ_JAGSHT010000018.1"/>
</dbReference>
<dbReference type="CDD" id="cd02440">
    <property type="entry name" value="AdoMet_MTases"/>
    <property type="match status" value="1"/>
</dbReference>
<keyword evidence="1" id="KW-0808">Transferase</keyword>
<name>A0ABS7SE31_9MICO</name>
<keyword evidence="1" id="KW-0489">Methyltransferase</keyword>
<keyword evidence="2" id="KW-1185">Reference proteome</keyword>
<proteinExistence type="predicted"/>
<dbReference type="Gene3D" id="3.40.50.150">
    <property type="entry name" value="Vaccinia Virus protein VP39"/>
    <property type="match status" value="1"/>
</dbReference>